<dbReference type="EMBL" id="ANPB02000008">
    <property type="protein sequence ID" value="KAF4478461.1"/>
    <property type="molecule type" value="Genomic_DNA"/>
</dbReference>
<proteinExistence type="predicted"/>
<gene>
    <name evidence="1" type="ORF">CGGC5_v013386</name>
</gene>
<dbReference type="InParanoid" id="A0A7J6IQI4"/>
<dbReference type="OrthoDB" id="5331891at2759"/>
<accession>A0A7J6IQI4</accession>
<dbReference type="AlphaFoldDB" id="A0A7J6IQI4"/>
<keyword evidence="2" id="KW-1185">Reference proteome</keyword>
<sequence>MAELALGVVGIVPLVGGAIKAYKEVKRRLKLFRHSSREVKNVLKLVKIQRQIFSNECCLWLRFALEEDDIISEMASDPGHDGWKDPSLDESLRSRLKENYSVWVDIISGISVTINNLDTDLTSFEESSDTKNSNGKLKRSLKRTKDCVKIAVKASDFESTIGKLRACNNDLKRLREQIGEIFRPSSHCSIPSRASKRGDWAGLIRIRRASKALHEALVRAWNCGQPGHAGHVVKLFVEASKVDGEVRMNLAIVCRNRSMDLLHSTLVELEVRSQNLEWMDERKLYRQLPPPDDEGLAPQRRRLKVVRFSETTVQRRMQNREGNATITCERGATGGSCDLGSSKNICRELTQQLNASCLGHIDVQSDEGFRHSFYPAKDGFCSGVLRSAIRQ</sequence>
<dbReference type="Proteomes" id="UP000011096">
    <property type="component" value="Unassembled WGS sequence"/>
</dbReference>
<evidence type="ECO:0000313" key="2">
    <source>
        <dbReference type="Proteomes" id="UP000011096"/>
    </source>
</evidence>
<reference evidence="1 2" key="1">
    <citation type="submission" date="2012-08" db="EMBL/GenBank/DDBJ databases">
        <authorList>
            <person name="Gan P.H.P."/>
            <person name="Ikeda K."/>
            <person name="Irieda H."/>
            <person name="Narusaka M."/>
            <person name="O'Connell R.J."/>
            <person name="Narusaka Y."/>
            <person name="Takano Y."/>
            <person name="Kubo Y."/>
            <person name="Shirasu K."/>
        </authorList>
    </citation>
    <scope>NUCLEOTIDE SEQUENCE [LARGE SCALE GENOMIC DNA]</scope>
    <source>
        <strain evidence="1 2">Nara gc5</strain>
    </source>
</reference>
<evidence type="ECO:0000313" key="1">
    <source>
        <dbReference type="EMBL" id="KAF4478461.1"/>
    </source>
</evidence>
<dbReference type="GeneID" id="43620111"/>
<reference evidence="1 2" key="2">
    <citation type="submission" date="2020-04" db="EMBL/GenBank/DDBJ databases">
        <title>Genome sequencing and assembly of multiple isolates from the Colletotrichum gloeosporioides species complex.</title>
        <authorList>
            <person name="Gan P."/>
            <person name="Shirasu K."/>
        </authorList>
    </citation>
    <scope>NUCLEOTIDE SEQUENCE [LARGE SCALE GENOMIC DNA]</scope>
    <source>
        <strain evidence="1 2">Nara gc5</strain>
    </source>
</reference>
<dbReference type="PANTHER" id="PTHR35186">
    <property type="entry name" value="ANK_REP_REGION DOMAIN-CONTAINING PROTEIN"/>
    <property type="match status" value="1"/>
</dbReference>
<organism evidence="1 2">
    <name type="scientific">Colletotrichum fructicola (strain Nara gc5)</name>
    <name type="common">Anthracnose fungus</name>
    <name type="synonym">Colletotrichum gloeosporioides (strain Nara gc5)</name>
    <dbReference type="NCBI Taxonomy" id="1213859"/>
    <lineage>
        <taxon>Eukaryota</taxon>
        <taxon>Fungi</taxon>
        <taxon>Dikarya</taxon>
        <taxon>Ascomycota</taxon>
        <taxon>Pezizomycotina</taxon>
        <taxon>Sordariomycetes</taxon>
        <taxon>Hypocreomycetidae</taxon>
        <taxon>Glomerellales</taxon>
        <taxon>Glomerellaceae</taxon>
        <taxon>Colletotrichum</taxon>
        <taxon>Colletotrichum gloeosporioides species complex</taxon>
    </lineage>
</organism>
<dbReference type="RefSeq" id="XP_066007829.1">
    <property type="nucleotide sequence ID" value="XM_066152922.1"/>
</dbReference>
<comment type="caution">
    <text evidence="1">The sequence shown here is derived from an EMBL/GenBank/DDBJ whole genome shotgun (WGS) entry which is preliminary data.</text>
</comment>
<dbReference type="PANTHER" id="PTHR35186:SF4">
    <property type="entry name" value="PRION-INHIBITION AND PROPAGATION HELO DOMAIN-CONTAINING PROTEIN"/>
    <property type="match status" value="1"/>
</dbReference>
<name>A0A7J6IQI4_COLFN</name>
<protein>
    <submittedName>
        <fullName evidence="1">Uncharacterized protein</fullName>
    </submittedName>
</protein>